<keyword evidence="1" id="KW-1133">Transmembrane helix</keyword>
<evidence type="ECO:0000256" key="1">
    <source>
        <dbReference type="SAM" id="Phobius"/>
    </source>
</evidence>
<keyword evidence="1" id="KW-0812">Transmembrane</keyword>
<feature type="transmembrane region" description="Helical" evidence="1">
    <location>
        <begin position="196"/>
        <end position="219"/>
    </location>
</feature>
<organism evidence="3 4">
    <name type="scientific">Rosistilla ulvae</name>
    <dbReference type="NCBI Taxonomy" id="1930277"/>
    <lineage>
        <taxon>Bacteria</taxon>
        <taxon>Pseudomonadati</taxon>
        <taxon>Planctomycetota</taxon>
        <taxon>Planctomycetia</taxon>
        <taxon>Pirellulales</taxon>
        <taxon>Pirellulaceae</taxon>
        <taxon>Rosistilla</taxon>
    </lineage>
</organism>
<evidence type="ECO:0000313" key="4">
    <source>
        <dbReference type="Proteomes" id="UP000319557"/>
    </source>
</evidence>
<dbReference type="Pfam" id="PF18160">
    <property type="entry name" value="SLATT_5"/>
    <property type="match status" value="1"/>
</dbReference>
<feature type="transmembrane region" description="Helical" evidence="1">
    <location>
        <begin position="88"/>
        <end position="106"/>
    </location>
</feature>
<dbReference type="KEGG" id="ruv:EC9_03700"/>
<dbReference type="AlphaFoldDB" id="A0A517LUB0"/>
<proteinExistence type="predicted"/>
<evidence type="ECO:0000313" key="3">
    <source>
        <dbReference type="EMBL" id="QDS86210.1"/>
    </source>
</evidence>
<accession>A0A517LUB0</accession>
<reference evidence="3 4" key="1">
    <citation type="submission" date="2019-02" db="EMBL/GenBank/DDBJ databases">
        <title>Deep-cultivation of Planctomycetes and their phenomic and genomic characterization uncovers novel biology.</title>
        <authorList>
            <person name="Wiegand S."/>
            <person name="Jogler M."/>
            <person name="Boedeker C."/>
            <person name="Pinto D."/>
            <person name="Vollmers J."/>
            <person name="Rivas-Marin E."/>
            <person name="Kohn T."/>
            <person name="Peeters S.H."/>
            <person name="Heuer A."/>
            <person name="Rast P."/>
            <person name="Oberbeckmann S."/>
            <person name="Bunk B."/>
            <person name="Jeske O."/>
            <person name="Meyerdierks A."/>
            <person name="Storesund J.E."/>
            <person name="Kallscheuer N."/>
            <person name="Luecker S."/>
            <person name="Lage O.M."/>
            <person name="Pohl T."/>
            <person name="Merkel B.J."/>
            <person name="Hornburger P."/>
            <person name="Mueller R.-W."/>
            <person name="Bruemmer F."/>
            <person name="Labrenz M."/>
            <person name="Spormann A.M."/>
            <person name="Op den Camp H."/>
            <person name="Overmann J."/>
            <person name="Amann R."/>
            <person name="Jetten M.S.M."/>
            <person name="Mascher T."/>
            <person name="Medema M.H."/>
            <person name="Devos D.P."/>
            <person name="Kaster A.-K."/>
            <person name="Ovreas L."/>
            <person name="Rohde M."/>
            <person name="Galperin M.Y."/>
            <person name="Jogler C."/>
        </authorList>
    </citation>
    <scope>NUCLEOTIDE SEQUENCE [LARGE SCALE GENOMIC DNA]</scope>
    <source>
        <strain evidence="3 4">EC9</strain>
    </source>
</reference>
<evidence type="ECO:0000259" key="2">
    <source>
        <dbReference type="Pfam" id="PF18160"/>
    </source>
</evidence>
<dbReference type="OrthoDB" id="7069355at2"/>
<keyword evidence="1" id="KW-0472">Membrane</keyword>
<dbReference type="Proteomes" id="UP000319557">
    <property type="component" value="Chromosome"/>
</dbReference>
<protein>
    <recommendedName>
        <fullName evidence="2">SMODS and SLOG-associating 2TM effector domain-containing protein</fullName>
    </recommendedName>
</protein>
<dbReference type="NCBIfam" id="NF033631">
    <property type="entry name" value="SLATT_5"/>
    <property type="match status" value="1"/>
</dbReference>
<dbReference type="InterPro" id="IPR041115">
    <property type="entry name" value="SLATT_5"/>
</dbReference>
<gene>
    <name evidence="3" type="ORF">EC9_03700</name>
</gene>
<sequence length="221" mass="25345">MEDKQPKGNTNVTEAVVSASDDSVEEKYRRLYEKMDKTARSRFIASRRFELQETLSLYTVVLMSCAVIGLTLLDGLEMLAPEAAKASAFLQVFAAIGVLVYSVILSKSDFALHAYRHHECGIAINHLRNSVFKHMVDMPKADKFNNLSDSYNTILERFENHLNLDFEIMLVRSKHYHKFYDVGFCFKSWVCVKAFLVYWHYLFFMLLSVAGLAWIGLAFDG</sequence>
<name>A0A517LUB0_9BACT</name>
<dbReference type="RefSeq" id="WP_145341834.1">
    <property type="nucleotide sequence ID" value="NZ_CP036261.1"/>
</dbReference>
<keyword evidence="4" id="KW-1185">Reference proteome</keyword>
<feature type="domain" description="SMODS and SLOG-associating 2TM effector" evidence="2">
    <location>
        <begin position="25"/>
        <end position="207"/>
    </location>
</feature>
<feature type="transmembrane region" description="Helical" evidence="1">
    <location>
        <begin position="55"/>
        <end position="76"/>
    </location>
</feature>
<dbReference type="EMBL" id="CP036261">
    <property type="protein sequence ID" value="QDS86210.1"/>
    <property type="molecule type" value="Genomic_DNA"/>
</dbReference>